<protein>
    <submittedName>
        <fullName evidence="1">Uncharacterized protein</fullName>
    </submittedName>
</protein>
<keyword evidence="2" id="KW-1185">Reference proteome</keyword>
<name>A0A4Y2IG75_ARAVE</name>
<dbReference type="AlphaFoldDB" id="A0A4Y2IG75"/>
<reference evidence="1 2" key="1">
    <citation type="journal article" date="2019" name="Sci. Rep.">
        <title>Orb-weaving spider Araneus ventricosus genome elucidates the spidroin gene catalogue.</title>
        <authorList>
            <person name="Kono N."/>
            <person name="Nakamura H."/>
            <person name="Ohtoshi R."/>
            <person name="Moran D.A.P."/>
            <person name="Shinohara A."/>
            <person name="Yoshida Y."/>
            <person name="Fujiwara M."/>
            <person name="Mori M."/>
            <person name="Tomita M."/>
            <person name="Arakawa K."/>
        </authorList>
    </citation>
    <scope>NUCLEOTIDE SEQUENCE [LARGE SCALE GENOMIC DNA]</scope>
</reference>
<accession>A0A4Y2IG75</accession>
<comment type="caution">
    <text evidence="1">The sequence shown here is derived from an EMBL/GenBank/DDBJ whole genome shotgun (WGS) entry which is preliminary data.</text>
</comment>
<proteinExistence type="predicted"/>
<gene>
    <name evidence="1" type="ORF">AVEN_271792_1</name>
</gene>
<evidence type="ECO:0000313" key="1">
    <source>
        <dbReference type="EMBL" id="GBM76767.1"/>
    </source>
</evidence>
<dbReference type="Proteomes" id="UP000499080">
    <property type="component" value="Unassembled WGS sequence"/>
</dbReference>
<organism evidence="1 2">
    <name type="scientific">Araneus ventricosus</name>
    <name type="common">Orbweaver spider</name>
    <name type="synonym">Epeira ventricosa</name>
    <dbReference type="NCBI Taxonomy" id="182803"/>
    <lineage>
        <taxon>Eukaryota</taxon>
        <taxon>Metazoa</taxon>
        <taxon>Ecdysozoa</taxon>
        <taxon>Arthropoda</taxon>
        <taxon>Chelicerata</taxon>
        <taxon>Arachnida</taxon>
        <taxon>Araneae</taxon>
        <taxon>Araneomorphae</taxon>
        <taxon>Entelegynae</taxon>
        <taxon>Araneoidea</taxon>
        <taxon>Araneidae</taxon>
        <taxon>Araneus</taxon>
    </lineage>
</organism>
<dbReference type="OrthoDB" id="6470724at2759"/>
<dbReference type="EMBL" id="BGPR01002644">
    <property type="protein sequence ID" value="GBM76767.1"/>
    <property type="molecule type" value="Genomic_DNA"/>
</dbReference>
<sequence>MRACGKLAASSSHGDFEAFVNLPQACTLVMTNLWQACCKLKLLSGSGLVKTKYKSFTRFSVAFFFLILRVALQFQLHKVRWVAVSSTVGLRVERRHHLRSVCLQDVVLVDKTDENRLGLSPVCQCYSIHLTAQT</sequence>
<evidence type="ECO:0000313" key="2">
    <source>
        <dbReference type="Proteomes" id="UP000499080"/>
    </source>
</evidence>